<keyword evidence="4" id="KW-0547">Nucleotide-binding</keyword>
<feature type="region of interest" description="Disordered" evidence="11">
    <location>
        <begin position="304"/>
        <end position="443"/>
    </location>
</feature>
<dbReference type="InterPro" id="IPR038718">
    <property type="entry name" value="SNF2-like_sf"/>
</dbReference>
<dbReference type="GO" id="GO:0003677">
    <property type="term" value="F:DNA binding"/>
    <property type="evidence" value="ECO:0007669"/>
    <property type="project" value="UniProtKB-KW"/>
</dbReference>
<dbReference type="GO" id="GO:0005694">
    <property type="term" value="C:chromosome"/>
    <property type="evidence" value="ECO:0007669"/>
    <property type="project" value="UniProtKB-ARBA"/>
</dbReference>
<evidence type="ECO:0000256" key="4">
    <source>
        <dbReference type="ARBA" id="ARBA00022741"/>
    </source>
</evidence>
<dbReference type="InterPro" id="IPR014001">
    <property type="entry name" value="Helicase_ATP-bd"/>
</dbReference>
<feature type="compositionally biased region" description="Polar residues" evidence="11">
    <location>
        <begin position="83"/>
        <end position="111"/>
    </location>
</feature>
<dbReference type="Proteomes" id="UP000184267">
    <property type="component" value="Unassembled WGS sequence"/>
</dbReference>
<dbReference type="GO" id="GO:0005524">
    <property type="term" value="F:ATP binding"/>
    <property type="evidence" value="ECO:0007669"/>
    <property type="project" value="UniProtKB-KW"/>
</dbReference>
<dbReference type="SUPFAM" id="SSF52540">
    <property type="entry name" value="P-loop containing nucleoside triphosphate hydrolases"/>
    <property type="match status" value="2"/>
</dbReference>
<evidence type="ECO:0000313" key="14">
    <source>
        <dbReference type="EMBL" id="OJT06350.1"/>
    </source>
</evidence>
<accession>A0A1M2VFJ9</accession>
<keyword evidence="9" id="KW-0238">DNA-binding</keyword>
<feature type="compositionally biased region" description="Low complexity" evidence="11">
    <location>
        <begin position="877"/>
        <end position="887"/>
    </location>
</feature>
<name>A0A1M2VFJ9_TRAPU</name>
<dbReference type="GO" id="GO:0140658">
    <property type="term" value="F:ATP-dependent chromatin remodeler activity"/>
    <property type="evidence" value="ECO:0007669"/>
    <property type="project" value="UniProtKB-ARBA"/>
</dbReference>
<reference evidence="14 15" key="1">
    <citation type="submission" date="2016-10" db="EMBL/GenBank/DDBJ databases">
        <title>Genome sequence of the basidiomycete white-rot fungus Trametes pubescens.</title>
        <authorList>
            <person name="Makela M.R."/>
            <person name="Granchi Z."/>
            <person name="Peng M."/>
            <person name="De Vries R.P."/>
            <person name="Grigoriev I."/>
            <person name="Riley R."/>
            <person name="Hilden K."/>
        </authorList>
    </citation>
    <scope>NUCLEOTIDE SEQUENCE [LARGE SCALE GENOMIC DNA]</scope>
    <source>
        <strain evidence="14 15">FBCC735</strain>
    </source>
</reference>
<feature type="compositionally biased region" description="Basic residues" evidence="11">
    <location>
        <begin position="888"/>
        <end position="898"/>
    </location>
</feature>
<keyword evidence="7" id="KW-0067">ATP-binding</keyword>
<keyword evidence="15" id="KW-1185">Reference proteome</keyword>
<dbReference type="GO" id="GO:0003678">
    <property type="term" value="F:DNA helicase activity"/>
    <property type="evidence" value="ECO:0007669"/>
    <property type="project" value="UniProtKB-EC"/>
</dbReference>
<dbReference type="PROSITE" id="PS51194">
    <property type="entry name" value="HELICASE_CTER"/>
    <property type="match status" value="1"/>
</dbReference>
<dbReference type="OMA" id="AISFTHL"/>
<feature type="compositionally biased region" description="Basic and acidic residues" evidence="11">
    <location>
        <begin position="548"/>
        <end position="557"/>
    </location>
</feature>
<evidence type="ECO:0000313" key="15">
    <source>
        <dbReference type="Proteomes" id="UP000184267"/>
    </source>
</evidence>
<dbReference type="InterPro" id="IPR000330">
    <property type="entry name" value="SNF2_N"/>
</dbReference>
<dbReference type="STRING" id="154538.A0A1M2VFJ9"/>
<dbReference type="GO" id="GO:0016787">
    <property type="term" value="F:hydrolase activity"/>
    <property type="evidence" value="ECO:0007669"/>
    <property type="project" value="UniProtKB-KW"/>
</dbReference>
<dbReference type="Pfam" id="PF00271">
    <property type="entry name" value="Helicase_C"/>
    <property type="match status" value="1"/>
</dbReference>
<feature type="domain" description="Helicase ATP-binding" evidence="12">
    <location>
        <begin position="609"/>
        <end position="783"/>
    </location>
</feature>
<dbReference type="InterPro" id="IPR001650">
    <property type="entry name" value="Helicase_C-like"/>
</dbReference>
<dbReference type="SMART" id="SM00487">
    <property type="entry name" value="DEXDc"/>
    <property type="match status" value="1"/>
</dbReference>
<evidence type="ECO:0000256" key="7">
    <source>
        <dbReference type="ARBA" id="ARBA00022840"/>
    </source>
</evidence>
<comment type="similarity">
    <text evidence="2">Belongs to the SNF2/RAD54 helicase family.</text>
</comment>
<feature type="region of interest" description="Disordered" evidence="11">
    <location>
        <begin position="135"/>
        <end position="291"/>
    </location>
</feature>
<dbReference type="Gene3D" id="1.10.150.320">
    <property type="entry name" value="Photosystem II 12 kDa extrinsic protein"/>
    <property type="match status" value="1"/>
</dbReference>
<feature type="compositionally biased region" description="Acidic residues" evidence="11">
    <location>
        <begin position="418"/>
        <end position="431"/>
    </location>
</feature>
<organism evidence="14 15">
    <name type="scientific">Trametes pubescens</name>
    <name type="common">White-rot fungus</name>
    <dbReference type="NCBI Taxonomy" id="154538"/>
    <lineage>
        <taxon>Eukaryota</taxon>
        <taxon>Fungi</taxon>
        <taxon>Dikarya</taxon>
        <taxon>Basidiomycota</taxon>
        <taxon>Agaricomycotina</taxon>
        <taxon>Agaricomycetes</taxon>
        <taxon>Polyporales</taxon>
        <taxon>Polyporaceae</taxon>
        <taxon>Trametes</taxon>
    </lineage>
</organism>
<evidence type="ECO:0000256" key="11">
    <source>
        <dbReference type="SAM" id="MobiDB-lite"/>
    </source>
</evidence>
<dbReference type="SUPFAM" id="SSF81585">
    <property type="entry name" value="PsbU/PolX domain-like"/>
    <property type="match status" value="1"/>
</dbReference>
<gene>
    <name evidence="14" type="ORF">TRAPUB_2812</name>
</gene>
<protein>
    <recommendedName>
        <fullName evidence="3">DNA helicase</fullName>
        <ecNumber evidence="3">3.6.4.12</ecNumber>
    </recommendedName>
</protein>
<feature type="region of interest" description="Disordered" evidence="11">
    <location>
        <begin position="544"/>
        <end position="563"/>
    </location>
</feature>
<dbReference type="CDD" id="cd18793">
    <property type="entry name" value="SF2_C_SNF"/>
    <property type="match status" value="1"/>
</dbReference>
<keyword evidence="10" id="KW-0539">Nucleus</keyword>
<dbReference type="AlphaFoldDB" id="A0A1M2VFJ9"/>
<feature type="region of interest" description="Disordered" evidence="11">
    <location>
        <begin position="1"/>
        <end position="111"/>
    </location>
</feature>
<dbReference type="OrthoDB" id="5857104at2759"/>
<evidence type="ECO:0000256" key="10">
    <source>
        <dbReference type="ARBA" id="ARBA00023242"/>
    </source>
</evidence>
<keyword evidence="5" id="KW-0378">Hydrolase</keyword>
<feature type="compositionally biased region" description="Polar residues" evidence="11">
    <location>
        <begin position="12"/>
        <end position="38"/>
    </location>
</feature>
<keyword evidence="8" id="KW-0156">Chromatin regulator</keyword>
<dbReference type="PANTHER" id="PTHR10799">
    <property type="entry name" value="SNF2/RAD54 HELICASE FAMILY"/>
    <property type="match status" value="1"/>
</dbReference>
<feature type="compositionally biased region" description="Pro residues" evidence="11">
    <location>
        <begin position="266"/>
        <end position="277"/>
    </location>
</feature>
<evidence type="ECO:0000256" key="2">
    <source>
        <dbReference type="ARBA" id="ARBA00007025"/>
    </source>
</evidence>
<dbReference type="SMART" id="SM00490">
    <property type="entry name" value="HELICc"/>
    <property type="match status" value="1"/>
</dbReference>
<feature type="region of interest" description="Disordered" evidence="11">
    <location>
        <begin position="871"/>
        <end position="898"/>
    </location>
</feature>
<evidence type="ECO:0000259" key="13">
    <source>
        <dbReference type="PROSITE" id="PS51194"/>
    </source>
</evidence>
<evidence type="ECO:0000256" key="6">
    <source>
        <dbReference type="ARBA" id="ARBA00022806"/>
    </source>
</evidence>
<evidence type="ECO:0000259" key="12">
    <source>
        <dbReference type="PROSITE" id="PS51192"/>
    </source>
</evidence>
<evidence type="ECO:0000256" key="3">
    <source>
        <dbReference type="ARBA" id="ARBA00012551"/>
    </source>
</evidence>
<dbReference type="EC" id="3.6.4.12" evidence="3"/>
<dbReference type="PROSITE" id="PS51192">
    <property type="entry name" value="HELICASE_ATP_BIND_1"/>
    <property type="match status" value="1"/>
</dbReference>
<feature type="compositionally biased region" description="Polar residues" evidence="11">
    <location>
        <begin position="200"/>
        <end position="215"/>
    </location>
</feature>
<evidence type="ECO:0000256" key="9">
    <source>
        <dbReference type="ARBA" id="ARBA00023125"/>
    </source>
</evidence>
<dbReference type="Gene3D" id="3.40.50.10810">
    <property type="entry name" value="Tandem AAA-ATPase domain"/>
    <property type="match status" value="1"/>
</dbReference>
<keyword evidence="6 14" id="KW-0347">Helicase</keyword>
<sequence>MSLGPDAAASRVSISESSTCMRGSSLTGLPDPTFTSQRAALEQLKFKKTQKLQNASSSHSVSPAPPSWSNGGDPVVAPPLQSRDATATSRYFPVQPSSSGTILVPSSSPLRSDSVINASNAASAWNLFDEEVPGLTRTEAQARPSAPSADPLTMPSGFRLPPGVSNASSTRLSAVNSRKISETEDADEGDRPRKRLNMGPTASQDPIDLLSSSPPESHKAAQRLPGADTSLSSLSSDDSFPDAHAFTNGASKPRIVRDLPRSAEQKPPPSSSPPQPSPDEGRFTRFRLTQIEHDTDVVRAAWTEASGDVPKASALLNDPTWKPKLKTPPPRDSVPATETGRVKEVVEATKAQRLAAKEKGKKSMIYKNRVSDGKPASAAGPSTPPPPSKSTPMVVDTPMSPEVIKPRAKRLRKKVVDSDSEPEYVQSDEEALPQASRGGGVSDEQRTLDYFNETSAEGLQELTGCTPAQAKKITELRPFQSVEDLNAKLGQGRKKAGPAGISPRMFEDCAAIFEGYGKVDSILEDCEGIGAELRKEIASWTTNKSKGKARDVPDPSRDSSVSAEEGAISFTHLELPEHKPKYFMTVQSALLKPSVKLKEYQMIGVNWLSLLYQKGLSCILADEMGLGKTVQVISFFAHLKERGREGPHLIVVPSSTLENWCREFQKFAGDSMNVETYYADKGDRPKLRDMLNNNVATRKPGGWNVLITTYNLAQGDDHDRKFFRRIEWDTCVFDEGHVLKNFQSQRYQALLKYKSRWRLLLTGTPLQNNLQELVSLMNFILPDQFADDLDSLRAVFKTKGDSKVTLLAQQRVSRAKKMMTPFVLRRRKDQVLQDLPKKTERIEWCDMTPLQKSIYNDALQRSRKTIFDLEKDGAETPDAPAANGRAKAAPKKKTRGTARTKDKMYLENSANVLMDLRKAASHPMLFRRRFTDDTLNSITKLLLKEPDFKRRGAVFEYVKEDMEVMTDAELQVFCATYKSLRRFVQDEDCYLQAGKIKVLLKLLDQYKEEGRRILIFSQFTQILDIIQRVLDHRKTKYLVLTGSTPVDVRQTLVDEFTEDESIPVFLLSTKAGGMGINLTAASVVIMFDQDFNPHNDKQAQDRAYRIGQKRDVDVVKLITKGSIEEDMLALGMTKLALDEAVAGEDAEERVERDMKVSLMNAVRRKLVTAEDADTQMEDVDMKVETPTKDD</sequence>
<feature type="domain" description="Helicase C-terminal" evidence="13">
    <location>
        <begin position="998"/>
        <end position="1180"/>
    </location>
</feature>
<comment type="caution">
    <text evidence="14">The sequence shown here is derived from an EMBL/GenBank/DDBJ whole genome shotgun (WGS) entry which is preliminary data.</text>
</comment>
<dbReference type="FunFam" id="3.40.50.10810:FF:000014">
    <property type="entry name" value="SWI/SNF-related matrix-associated actin-dependent regulator of chromatin subfamily A containing DEAD/H box 1"/>
    <property type="match status" value="1"/>
</dbReference>
<dbReference type="Gene3D" id="3.40.50.300">
    <property type="entry name" value="P-loop containing nucleotide triphosphate hydrolases"/>
    <property type="match status" value="1"/>
</dbReference>
<dbReference type="Pfam" id="PF00176">
    <property type="entry name" value="SNF2-rel_dom"/>
    <property type="match status" value="1"/>
</dbReference>
<dbReference type="GO" id="GO:0005634">
    <property type="term" value="C:nucleus"/>
    <property type="evidence" value="ECO:0007669"/>
    <property type="project" value="UniProtKB-SubCell"/>
</dbReference>
<dbReference type="EMBL" id="MNAD01001319">
    <property type="protein sequence ID" value="OJT06350.1"/>
    <property type="molecule type" value="Genomic_DNA"/>
</dbReference>
<evidence type="ECO:0000256" key="1">
    <source>
        <dbReference type="ARBA" id="ARBA00004123"/>
    </source>
</evidence>
<dbReference type="InterPro" id="IPR027417">
    <property type="entry name" value="P-loop_NTPase"/>
</dbReference>
<comment type="subcellular location">
    <subcellularLocation>
        <location evidence="1">Nucleus</location>
    </subcellularLocation>
</comment>
<evidence type="ECO:0000256" key="5">
    <source>
        <dbReference type="ARBA" id="ARBA00022801"/>
    </source>
</evidence>
<proteinExistence type="inferred from homology"/>
<feature type="compositionally biased region" description="Polar residues" evidence="11">
    <location>
        <begin position="165"/>
        <end position="178"/>
    </location>
</feature>
<feature type="compositionally biased region" description="Basic and acidic residues" evidence="11">
    <location>
        <begin position="255"/>
        <end position="264"/>
    </location>
</feature>
<dbReference type="InterPro" id="IPR049730">
    <property type="entry name" value="SNF2/RAD54-like_C"/>
</dbReference>
<evidence type="ECO:0000256" key="8">
    <source>
        <dbReference type="ARBA" id="ARBA00022853"/>
    </source>
</evidence>